<dbReference type="AlphaFoldDB" id="A0A6P1TU76"/>
<sequence>MLKNQQINVIERDICLDIVNKEYDLIIAHLLLGEATKFGNSYEVLLDKVCNINSRYIIIIDYLEDPKVNEKSILEICNKYNWTIIYKSYFKNDIPQVWNDFVGDHNFGYLIKKK</sequence>
<organism evidence="1 2">
    <name type="scientific">Anaerocolumna sedimenticola</name>
    <dbReference type="NCBI Taxonomy" id="2696063"/>
    <lineage>
        <taxon>Bacteria</taxon>
        <taxon>Bacillati</taxon>
        <taxon>Bacillota</taxon>
        <taxon>Clostridia</taxon>
        <taxon>Lachnospirales</taxon>
        <taxon>Lachnospiraceae</taxon>
        <taxon>Anaerocolumna</taxon>
    </lineage>
</organism>
<dbReference type="RefSeq" id="WP_161839807.1">
    <property type="nucleotide sequence ID" value="NZ_CP048000.1"/>
</dbReference>
<reference evidence="1 2" key="1">
    <citation type="submission" date="2020-01" db="EMBL/GenBank/DDBJ databases">
        <title>Genome analysis of Anaerocolumna sp. CBA3638.</title>
        <authorList>
            <person name="Kim J."/>
            <person name="Roh S.W."/>
        </authorList>
    </citation>
    <scope>NUCLEOTIDE SEQUENCE [LARGE SCALE GENOMIC DNA]</scope>
    <source>
        <strain evidence="1 2">CBA3638</strain>
    </source>
</reference>
<proteinExistence type="predicted"/>
<protein>
    <submittedName>
        <fullName evidence="1">Uncharacterized protein</fullName>
    </submittedName>
</protein>
<keyword evidence="2" id="KW-1185">Reference proteome</keyword>
<evidence type="ECO:0000313" key="2">
    <source>
        <dbReference type="Proteomes" id="UP000464314"/>
    </source>
</evidence>
<gene>
    <name evidence="1" type="ORF">Ana3638_21180</name>
</gene>
<accession>A0A6P1TU76</accession>
<name>A0A6P1TU76_9FIRM</name>
<dbReference type="KEGG" id="anr:Ana3638_21180"/>
<dbReference type="Proteomes" id="UP000464314">
    <property type="component" value="Chromosome"/>
</dbReference>
<evidence type="ECO:0000313" key="1">
    <source>
        <dbReference type="EMBL" id="QHQ62985.1"/>
    </source>
</evidence>
<dbReference type="EMBL" id="CP048000">
    <property type="protein sequence ID" value="QHQ62985.1"/>
    <property type="molecule type" value="Genomic_DNA"/>
</dbReference>